<dbReference type="Proteomes" id="UP000186108">
    <property type="component" value="Chromosome"/>
</dbReference>
<name>A0A1B1JXM2_RHOOP</name>
<gene>
    <name evidence="1" type="ORF">R1CP_01625</name>
</gene>
<dbReference type="EMBL" id="CP009111">
    <property type="protein sequence ID" value="ANS25078.1"/>
    <property type="molecule type" value="Genomic_DNA"/>
</dbReference>
<protein>
    <submittedName>
        <fullName evidence="1">Uncharacterized protein</fullName>
    </submittedName>
</protein>
<organism evidence="1 2">
    <name type="scientific">Rhodococcus opacus</name>
    <name type="common">Nocardia opaca</name>
    <dbReference type="NCBI Taxonomy" id="37919"/>
    <lineage>
        <taxon>Bacteria</taxon>
        <taxon>Bacillati</taxon>
        <taxon>Actinomycetota</taxon>
        <taxon>Actinomycetes</taxon>
        <taxon>Mycobacteriales</taxon>
        <taxon>Nocardiaceae</taxon>
        <taxon>Rhodococcus</taxon>
    </lineage>
</organism>
<evidence type="ECO:0000313" key="1">
    <source>
        <dbReference type="EMBL" id="ANS25078.1"/>
    </source>
</evidence>
<proteinExistence type="predicted"/>
<accession>A0A1B1JXM2</accession>
<evidence type="ECO:0000313" key="2">
    <source>
        <dbReference type="Proteomes" id="UP000186108"/>
    </source>
</evidence>
<dbReference type="PATRIC" id="fig|37919.13.peg.331"/>
<sequence>MARPRDDSGPRGGHYGGEVAIPLTLGVPRSPGPQSLLAELLSGSRDTSPAVGGALGPRVVPASALLDAVGTDAGRVIVGLDVDPAVLRTSEQASYEAVRFHLDCPADQLGDAVALRLPSPLAVFVTVDGSDDLGLAESAQQLAAAGRIPGLANGHAIGEVADFLAVLAHADVGYVARARDTAEVLALLSGTVASLRGDDVRAALAAPDPTRLTSLIPEAAEAVREVLLGVEVHDPALVARELADAGLR</sequence>
<dbReference type="AlphaFoldDB" id="A0A1B1JXM2"/>
<reference evidence="1 2" key="1">
    <citation type="submission" date="2014-07" db="EMBL/GenBank/DDBJ databases">
        <authorList>
            <person name="Zhang J.E."/>
            <person name="Yang H."/>
            <person name="Guo J."/>
            <person name="Deng Z."/>
            <person name="Luo H."/>
            <person name="Luo M."/>
            <person name="Zhao B."/>
        </authorList>
    </citation>
    <scope>NUCLEOTIDE SEQUENCE [LARGE SCALE GENOMIC DNA]</scope>
    <source>
        <strain evidence="1 2">1CP</strain>
    </source>
</reference>